<dbReference type="Proteomes" id="UP000515129">
    <property type="component" value="Chromosome 17"/>
</dbReference>
<keyword evidence="1" id="KW-1185">Reference proteome</keyword>
<name>A0AC58RKV9_CARAU</name>
<accession>A0AC58RKV9</accession>
<proteinExistence type="predicted"/>
<gene>
    <name evidence="2" type="primary">LOC113117848</name>
</gene>
<protein>
    <submittedName>
        <fullName evidence="2">LOW QUALITY PROTEIN: uncharacterized protein LOC113117848</fullName>
    </submittedName>
</protein>
<reference evidence="2" key="1">
    <citation type="submission" date="2025-08" db="UniProtKB">
        <authorList>
            <consortium name="RefSeq"/>
        </authorList>
    </citation>
    <scope>IDENTIFICATION</scope>
    <source>
        <strain evidence="2">Wakin</strain>
        <tissue evidence="2">Muscle</tissue>
    </source>
</reference>
<organism evidence="1 2">
    <name type="scientific">Carassius auratus</name>
    <name type="common">Goldfish</name>
    <dbReference type="NCBI Taxonomy" id="7957"/>
    <lineage>
        <taxon>Eukaryota</taxon>
        <taxon>Metazoa</taxon>
        <taxon>Chordata</taxon>
        <taxon>Craniata</taxon>
        <taxon>Vertebrata</taxon>
        <taxon>Euteleostomi</taxon>
        <taxon>Actinopterygii</taxon>
        <taxon>Neopterygii</taxon>
        <taxon>Teleostei</taxon>
        <taxon>Ostariophysi</taxon>
        <taxon>Cypriniformes</taxon>
        <taxon>Cyprinidae</taxon>
        <taxon>Cyprininae</taxon>
        <taxon>Carassius</taxon>
    </lineage>
</organism>
<evidence type="ECO:0000313" key="2">
    <source>
        <dbReference type="RefSeq" id="XP_074416064.1"/>
    </source>
</evidence>
<dbReference type="RefSeq" id="XP_074416064.1">
    <property type="nucleotide sequence ID" value="XM_074559963.1"/>
</dbReference>
<sequence length="1050" mass="120432">MPPPRFTLQNLRNESTKKDETGTLDVPLKFLDQDYQELQKSCITNKMRFVDDKFPPDSSSIDPQKKLKLDLDQIKWLRPSNIVSDPQLIVQGASRFDYSQGSYLGNCWFLASVGALTFQNDIMDQVMPADQSFGKDYAGIFHFRFWRFGKWIDVVIDDKLPTIKGQLIFVHAKTSNEFWPALLEKAYAKVCGSYADMHAGWVSEALLDFTGGIHVYFKLKQTSTDLWSLMDRAVKAKALMGCSTSRGDTSANTVLPNGIVQGHAYTVTGVFKVTSQGEAVKLVRVLNPWGKGEWTGAWSDKSLLWNNVSESDQSNCQSLAIDGEFWMSMEDFTENFKDIDICCLSPDFLNSSSKYSWTSTCYYGSWDAGSTAGGRPNNKETFWTNPQFRVRIEKLDEECAIGQCPENILVSLMQKHENRYRSLVSNYFIGFSVFAIPPEMKDEKFPAKFFYNRRPVEASEKFTQARHVMKLFKLEPGEYLIVPSTLNPNECAKFMLSIFLKSGSLKRSRKPIMITLYEIIKGQLFILINRHLQLKKMPPPRVNKRPKNETTTNNNTGTLDDPLKFLDQDYQELKKLCITNLKRFVDDKFPPDSGSIDPKNKLKMNLDQIEWLRPSKIVSDPQLIVQGVSRFDYSQGSYLGNCWFLASVGALTFQKEIMDQIMPADQSFGEDYAGIFHFRFWRFGKWIDVVIDDKLPTIKRKLIFVHSKTSNEFWPALLEKAYAKVCGSYADMHAGRVSEALLDFTGGVHICLELQKPVIDLWSLMERAGKSKALMACGTHQGKKSEDILPNGIVQGHAYSVTGVFKVTCQGKPVRLVRLLNPWGREEWKDAWSDESLLWNKVSEKERKMCRSLANDGEFWMSMEDFTKYFEDVDICCLRPDFLDSSSKCTWTTTQYNGIWESGTTAGGCSNNKETYWTNPQFRVRIEKLDEECAKGQCPENILVSLMQKHENRYRSLDSDYPIGFDVYLIPPELKDEKFPAKFFYRRSPVESSGNFISTRHVMKFFKLEPGEYLIVPSTYNPNECAKFMLSIFTKSESHRRRTKPPMTYV</sequence>
<evidence type="ECO:0000313" key="1">
    <source>
        <dbReference type="Proteomes" id="UP000515129"/>
    </source>
</evidence>